<comment type="caution">
    <text evidence="2">The sequence shown here is derived from an EMBL/GenBank/DDBJ whole genome shotgun (WGS) entry which is preliminary data.</text>
</comment>
<gene>
    <name evidence="2" type="ORF">PXEA_LOCUS13421</name>
</gene>
<feature type="compositionally biased region" description="Gly residues" evidence="1">
    <location>
        <begin position="31"/>
        <end position="41"/>
    </location>
</feature>
<protein>
    <submittedName>
        <fullName evidence="2">Uncharacterized protein</fullName>
    </submittedName>
</protein>
<feature type="region of interest" description="Disordered" evidence="1">
    <location>
        <begin position="68"/>
        <end position="164"/>
    </location>
</feature>
<organism evidence="2 3">
    <name type="scientific">Protopolystoma xenopodis</name>
    <dbReference type="NCBI Taxonomy" id="117903"/>
    <lineage>
        <taxon>Eukaryota</taxon>
        <taxon>Metazoa</taxon>
        <taxon>Spiralia</taxon>
        <taxon>Lophotrochozoa</taxon>
        <taxon>Platyhelminthes</taxon>
        <taxon>Monogenea</taxon>
        <taxon>Polyopisthocotylea</taxon>
        <taxon>Polystomatidea</taxon>
        <taxon>Polystomatidae</taxon>
        <taxon>Protopolystoma</taxon>
    </lineage>
</organism>
<evidence type="ECO:0000313" key="3">
    <source>
        <dbReference type="Proteomes" id="UP000784294"/>
    </source>
</evidence>
<evidence type="ECO:0000313" key="2">
    <source>
        <dbReference type="EMBL" id="VEL19981.1"/>
    </source>
</evidence>
<feature type="compositionally biased region" description="Polar residues" evidence="1">
    <location>
        <begin position="19"/>
        <end position="28"/>
    </location>
</feature>
<accession>A0A3S5CM50</accession>
<feature type="region of interest" description="Disordered" evidence="1">
    <location>
        <begin position="1"/>
        <end position="45"/>
    </location>
</feature>
<evidence type="ECO:0000256" key="1">
    <source>
        <dbReference type="SAM" id="MobiDB-lite"/>
    </source>
</evidence>
<keyword evidence="3" id="KW-1185">Reference proteome</keyword>
<dbReference type="AlphaFoldDB" id="A0A3S5CM50"/>
<reference evidence="2" key="1">
    <citation type="submission" date="2018-11" db="EMBL/GenBank/DDBJ databases">
        <authorList>
            <consortium name="Pathogen Informatics"/>
        </authorList>
    </citation>
    <scope>NUCLEOTIDE SEQUENCE</scope>
</reference>
<dbReference type="OrthoDB" id="6281607at2759"/>
<name>A0A3S5CM50_9PLAT</name>
<proteinExistence type="predicted"/>
<dbReference type="Proteomes" id="UP000784294">
    <property type="component" value="Unassembled WGS sequence"/>
</dbReference>
<dbReference type="EMBL" id="CAAALY010044176">
    <property type="protein sequence ID" value="VEL19981.1"/>
    <property type="molecule type" value="Genomic_DNA"/>
</dbReference>
<sequence length="179" mass="18683">MSIRGLFKGIVGGEDETGPRTSKLTDTASPEGGGGGPGGFFSGTTTRFLDSVQAKKNGLMSDLSTKLGSIKLPDNLPSGLANFGMPSTGGSGAAGNRRGSSDRRRRKAGSDNEDAEGNSSSASEYGDDGDKPMYADELPQDSQVQRRASVESMDSLPEGEAQQYRSEISQIVNKVLDAK</sequence>